<evidence type="ECO:0000313" key="5">
    <source>
        <dbReference type="Proteomes" id="UP000557204"/>
    </source>
</evidence>
<keyword evidence="1" id="KW-0677">Repeat</keyword>
<reference evidence="4 5" key="1">
    <citation type="submission" date="2020-05" db="EMBL/GenBank/DDBJ databases">
        <title>Genome sequence of Isoptericola sp. JC619 isolated from Chilika lagoon, India.</title>
        <authorList>
            <person name="Kumar D."/>
            <person name="Appam K."/>
            <person name="Gandham S."/>
            <person name="Uppada J."/>
            <person name="Sasikala C."/>
            <person name="Venkata Ramana C."/>
        </authorList>
    </citation>
    <scope>NUCLEOTIDE SEQUENCE [LARGE SCALE GENOMIC DNA]</scope>
    <source>
        <strain evidence="4 5">JC619</strain>
    </source>
</reference>
<dbReference type="PRINTS" id="PR01415">
    <property type="entry name" value="ANKYRIN"/>
</dbReference>
<dbReference type="AlphaFoldDB" id="A0A849K3P3"/>
<dbReference type="Proteomes" id="UP000557204">
    <property type="component" value="Unassembled WGS sequence"/>
</dbReference>
<dbReference type="EMBL" id="JABFAJ010000010">
    <property type="protein sequence ID" value="NNU26970.1"/>
    <property type="molecule type" value="Genomic_DNA"/>
</dbReference>
<dbReference type="InterPro" id="IPR036770">
    <property type="entry name" value="Ankyrin_rpt-contain_sf"/>
</dbReference>
<evidence type="ECO:0000256" key="3">
    <source>
        <dbReference type="PROSITE-ProRule" id="PRU00023"/>
    </source>
</evidence>
<dbReference type="PANTHER" id="PTHR24189">
    <property type="entry name" value="MYOTROPHIN"/>
    <property type="match status" value="1"/>
</dbReference>
<dbReference type="RefSeq" id="WP_171246478.1">
    <property type="nucleotide sequence ID" value="NZ_JABFAJ010000010.1"/>
</dbReference>
<dbReference type="SMART" id="SM00248">
    <property type="entry name" value="ANK"/>
    <property type="match status" value="2"/>
</dbReference>
<evidence type="ECO:0008006" key="6">
    <source>
        <dbReference type="Google" id="ProtNLM"/>
    </source>
</evidence>
<keyword evidence="5" id="KW-1185">Reference proteome</keyword>
<evidence type="ECO:0000313" key="4">
    <source>
        <dbReference type="EMBL" id="NNU26970.1"/>
    </source>
</evidence>
<accession>A0A849K3P3</accession>
<dbReference type="SUPFAM" id="SSF48403">
    <property type="entry name" value="Ankyrin repeat"/>
    <property type="match status" value="1"/>
</dbReference>
<dbReference type="PANTHER" id="PTHR24189:SF50">
    <property type="entry name" value="ANKYRIN REPEAT AND SOCS BOX PROTEIN 2"/>
    <property type="match status" value="1"/>
</dbReference>
<dbReference type="Gene3D" id="1.25.40.20">
    <property type="entry name" value="Ankyrin repeat-containing domain"/>
    <property type="match status" value="2"/>
</dbReference>
<proteinExistence type="predicted"/>
<dbReference type="InterPro" id="IPR002110">
    <property type="entry name" value="Ankyrin_rpt"/>
</dbReference>
<gene>
    <name evidence="4" type="ORF">HLI28_05335</name>
</gene>
<dbReference type="InterPro" id="IPR050745">
    <property type="entry name" value="Multifunctional_regulatory"/>
</dbReference>
<comment type="caution">
    <text evidence="4">The sequence shown here is derived from an EMBL/GenBank/DDBJ whole genome shotgun (WGS) entry which is preliminary data.</text>
</comment>
<keyword evidence="2 3" id="KW-0040">ANK repeat</keyword>
<evidence type="ECO:0000256" key="2">
    <source>
        <dbReference type="ARBA" id="ARBA00023043"/>
    </source>
</evidence>
<dbReference type="PROSITE" id="PS50088">
    <property type="entry name" value="ANK_REPEAT"/>
    <property type="match status" value="2"/>
</dbReference>
<evidence type="ECO:0000256" key="1">
    <source>
        <dbReference type="ARBA" id="ARBA00022737"/>
    </source>
</evidence>
<sequence length="169" mass="18492">MTADQARIALRLVELGADVNRRYELALNSQGSADIWSPVQYPPITVETWGHGTLIGQALAVHPFSKSRTGPTPLFLAVVNDSPELVDAMIAAGADPNVRTSFDETPLHWAVLFVAPRAAERLLEAGADVNARTTGKQTPWTWTQRRRHKKAREDTAEIARLLEAHGGHA</sequence>
<dbReference type="PROSITE" id="PS50297">
    <property type="entry name" value="ANK_REP_REGION"/>
    <property type="match status" value="2"/>
</dbReference>
<name>A0A849K3P3_9MICO</name>
<feature type="repeat" description="ANK" evidence="3">
    <location>
        <begin position="69"/>
        <end position="101"/>
    </location>
</feature>
<organism evidence="4 5">
    <name type="scientific">Isoptericola sediminis</name>
    <dbReference type="NCBI Taxonomy" id="2733572"/>
    <lineage>
        <taxon>Bacteria</taxon>
        <taxon>Bacillati</taxon>
        <taxon>Actinomycetota</taxon>
        <taxon>Actinomycetes</taxon>
        <taxon>Micrococcales</taxon>
        <taxon>Promicromonosporaceae</taxon>
        <taxon>Isoptericola</taxon>
    </lineage>
</organism>
<protein>
    <recommendedName>
        <fullName evidence="6">Ankyrin repeat protein</fullName>
    </recommendedName>
</protein>
<dbReference type="Pfam" id="PF12796">
    <property type="entry name" value="Ank_2"/>
    <property type="match status" value="1"/>
</dbReference>
<feature type="repeat" description="ANK" evidence="3">
    <location>
        <begin position="102"/>
        <end position="134"/>
    </location>
</feature>